<evidence type="ECO:0000313" key="3">
    <source>
        <dbReference type="Proteomes" id="UP000467240"/>
    </source>
</evidence>
<comment type="caution">
    <text evidence="2">The sequence shown here is derived from an EMBL/GenBank/DDBJ whole genome shotgun (WGS) entry which is preliminary data.</text>
</comment>
<dbReference type="Pfam" id="PF14013">
    <property type="entry name" value="MT0933_antitox"/>
    <property type="match status" value="1"/>
</dbReference>
<keyword evidence="3" id="KW-1185">Reference proteome</keyword>
<organism evidence="2 3">
    <name type="scientific">Pseudoclavibacter chungangensis</name>
    <dbReference type="NCBI Taxonomy" id="587635"/>
    <lineage>
        <taxon>Bacteria</taxon>
        <taxon>Bacillati</taxon>
        <taxon>Actinomycetota</taxon>
        <taxon>Actinomycetes</taxon>
        <taxon>Micrococcales</taxon>
        <taxon>Microbacteriaceae</taxon>
        <taxon>Pseudoclavibacter</taxon>
    </lineage>
</organism>
<dbReference type="Proteomes" id="UP000467240">
    <property type="component" value="Unassembled WGS sequence"/>
</dbReference>
<dbReference type="EMBL" id="WBJZ01000002">
    <property type="protein sequence ID" value="KAB1662269.1"/>
    <property type="molecule type" value="Genomic_DNA"/>
</dbReference>
<feature type="compositionally biased region" description="Polar residues" evidence="1">
    <location>
        <begin position="12"/>
        <end position="25"/>
    </location>
</feature>
<gene>
    <name evidence="2" type="ORF">F8O01_02075</name>
</gene>
<protein>
    <submittedName>
        <fullName evidence="2">Antitoxin</fullName>
    </submittedName>
</protein>
<feature type="region of interest" description="Disordered" evidence="1">
    <location>
        <begin position="1"/>
        <end position="65"/>
    </location>
</feature>
<dbReference type="AlphaFoldDB" id="A0A7J5C0X3"/>
<evidence type="ECO:0000313" key="2">
    <source>
        <dbReference type="EMBL" id="KAB1662269.1"/>
    </source>
</evidence>
<dbReference type="OrthoDB" id="3267972at2"/>
<proteinExistence type="predicted"/>
<reference evidence="2 3" key="1">
    <citation type="submission" date="2019-09" db="EMBL/GenBank/DDBJ databases">
        <title>Phylogeny of genus Pseudoclavibacter and closely related genus.</title>
        <authorList>
            <person name="Li Y."/>
        </authorList>
    </citation>
    <scope>NUCLEOTIDE SEQUENCE [LARGE SCALE GENOMIC DNA]</scope>
    <source>
        <strain evidence="2 3">DSM 23821</strain>
    </source>
</reference>
<evidence type="ECO:0000256" key="1">
    <source>
        <dbReference type="SAM" id="MobiDB-lite"/>
    </source>
</evidence>
<dbReference type="RefSeq" id="WP_158039207.1">
    <property type="nucleotide sequence ID" value="NZ_JACCFV010000001.1"/>
</dbReference>
<dbReference type="InterPro" id="IPR028037">
    <property type="entry name" value="Antitoxin_Rv0909/MT0933"/>
</dbReference>
<sequence length="65" mass="6612">MGLLDDAGKFLNSDQGEQLSDQAIQAGSDAANKATGDKYAEQIGQAGQFADDHVGNEGSQGNQGA</sequence>
<accession>A0A7J5C0X3</accession>
<name>A0A7J5C0X3_9MICO</name>